<keyword evidence="1" id="KW-0808">Transferase</keyword>
<reference evidence="1 2" key="1">
    <citation type="submission" date="2024-03" db="EMBL/GenBank/DDBJ databases">
        <title>Human intestinal bacterial collection.</title>
        <authorList>
            <person name="Pauvert C."/>
            <person name="Hitch T.C.A."/>
            <person name="Clavel T."/>
        </authorList>
    </citation>
    <scope>NUCLEOTIDE SEQUENCE [LARGE SCALE GENOMIC DNA]</scope>
    <source>
        <strain evidence="1 2">CLA-SR-H021</strain>
    </source>
</reference>
<comment type="caution">
    <text evidence="1">The sequence shown here is derived from an EMBL/GenBank/DDBJ whole genome shotgun (WGS) entry which is preliminary data.</text>
</comment>
<proteinExistence type="predicted"/>
<name>A0ABV1D7L6_9FIRM</name>
<evidence type="ECO:0000313" key="1">
    <source>
        <dbReference type="EMBL" id="MEQ2425099.1"/>
    </source>
</evidence>
<organism evidence="1 2">
    <name type="scientific">Enterocloster hominis</name>
    <name type="common">ex Hitch et al. 2024</name>
    <dbReference type="NCBI Taxonomy" id="1917870"/>
    <lineage>
        <taxon>Bacteria</taxon>
        <taxon>Bacillati</taxon>
        <taxon>Bacillota</taxon>
        <taxon>Clostridia</taxon>
        <taxon>Lachnospirales</taxon>
        <taxon>Lachnospiraceae</taxon>
        <taxon>Enterocloster</taxon>
    </lineage>
</organism>
<accession>A0ABV1D7L6</accession>
<gene>
    <name evidence="1" type="ORF">WMQ36_08955</name>
</gene>
<dbReference type="Proteomes" id="UP001454086">
    <property type="component" value="Unassembled WGS sequence"/>
</dbReference>
<dbReference type="GO" id="GO:0016301">
    <property type="term" value="F:kinase activity"/>
    <property type="evidence" value="ECO:0007669"/>
    <property type="project" value="UniProtKB-KW"/>
</dbReference>
<evidence type="ECO:0000313" key="2">
    <source>
        <dbReference type="Proteomes" id="UP001454086"/>
    </source>
</evidence>
<protein>
    <submittedName>
        <fullName evidence="1">FGGY-family carbohydrate kinase</fullName>
    </submittedName>
</protein>
<sequence length="146" mass="15955">MIQRFDELISNEVKVPWSIRNLLPEVLVDGTMMEDGALLLEPSGILLPRILFSPPEGDAGTGMVPTNAVAVRFGNVSAGTSIFLMAVLEKPLKQAYTEIDMVATPDGKPVAMIHCNNCTQDMNAWISLLCEFAKMMGAVQNLIKYI</sequence>
<dbReference type="RefSeq" id="WP_349118144.1">
    <property type="nucleotide sequence ID" value="NZ_JBBMFM010000024.1"/>
</dbReference>
<keyword evidence="1" id="KW-0418">Kinase</keyword>
<keyword evidence="2" id="KW-1185">Reference proteome</keyword>
<dbReference type="EMBL" id="JBBMFM010000024">
    <property type="protein sequence ID" value="MEQ2425099.1"/>
    <property type="molecule type" value="Genomic_DNA"/>
</dbReference>